<dbReference type="Proteomes" id="UP001620339">
    <property type="component" value="Unassembled WGS sequence"/>
</dbReference>
<dbReference type="InterPro" id="IPR051057">
    <property type="entry name" value="PI-PLC_domain"/>
</dbReference>
<dbReference type="Gene3D" id="3.20.20.190">
    <property type="entry name" value="Phosphatidylinositol (PI) phosphodiesterase"/>
    <property type="match status" value="1"/>
</dbReference>
<dbReference type="PANTHER" id="PTHR13593:SF113">
    <property type="entry name" value="SI:DKEY-266F7.9"/>
    <property type="match status" value="1"/>
</dbReference>
<accession>A0ABW8JAN3</accession>
<protein>
    <recommendedName>
        <fullName evidence="3">Phosphatidylinositol diacylglycerol-lyase</fullName>
    </recommendedName>
</protein>
<dbReference type="SUPFAM" id="SSF51695">
    <property type="entry name" value="PLC-like phosphodiesterases"/>
    <property type="match status" value="1"/>
</dbReference>
<comment type="caution">
    <text evidence="1">The sequence shown here is derived from an EMBL/GenBank/DDBJ whole genome shotgun (WGS) entry which is preliminary data.</text>
</comment>
<organism evidence="1 2">
    <name type="scientific">Rhodanobacter hydrolyticus</name>
    <dbReference type="NCBI Taxonomy" id="2250595"/>
    <lineage>
        <taxon>Bacteria</taxon>
        <taxon>Pseudomonadati</taxon>
        <taxon>Pseudomonadota</taxon>
        <taxon>Gammaproteobacteria</taxon>
        <taxon>Lysobacterales</taxon>
        <taxon>Rhodanobacteraceae</taxon>
        <taxon>Rhodanobacter</taxon>
    </lineage>
</organism>
<evidence type="ECO:0000313" key="1">
    <source>
        <dbReference type="EMBL" id="MFK2879370.1"/>
    </source>
</evidence>
<dbReference type="PANTHER" id="PTHR13593">
    <property type="match status" value="1"/>
</dbReference>
<dbReference type="InterPro" id="IPR017946">
    <property type="entry name" value="PLC-like_Pdiesterase_TIM-brl"/>
</dbReference>
<dbReference type="RefSeq" id="WP_192156158.1">
    <property type="nucleotide sequence ID" value="NZ_JADIKK010000008.1"/>
</dbReference>
<keyword evidence="2" id="KW-1185">Reference proteome</keyword>
<dbReference type="EMBL" id="JADIKK010000008">
    <property type="protein sequence ID" value="MFK2879370.1"/>
    <property type="molecule type" value="Genomic_DNA"/>
</dbReference>
<sequence length="356" mass="39176">MATRNFLQDYQNVLLRHVIMPGSHDAGLARESYGSLGMIGSGESMTVTQTVGVGDQAIRGSRFFDVRIISSGGQLKAYHSPKDTRLVGGVGQAFETILDELQGFVRSNPSEFVIIRLSHIKNSTEVFAALMGWMEKSALYGKKNGDYVYKGAGNLAQKFVHELAGKMIFVVDGAKLTSAKFPGRVAPPGQADGFHKLYQNKKSKPLPTVNDGLCMCGEFANSNKLEKIVAGQTASYTQHAKHRTHGDDKSHLYCLYWTSTGGNIEKNTREQLSKNFQIVRNMVAESNANTAKYCLDNNVPLVNTKAWSNAIAIEDRARQRYAVYSCSLPNIILYDFVNTETSEEIIGLNGLVLCQT</sequence>
<name>A0ABW8JAN3_9GAMM</name>
<gene>
    <name evidence="1" type="ORF">ISP25_20045</name>
</gene>
<proteinExistence type="predicted"/>
<reference evidence="1 2" key="1">
    <citation type="submission" date="2020-10" db="EMBL/GenBank/DDBJ databases">
        <title>Phylogeny of dyella-like bacteria.</title>
        <authorList>
            <person name="Fu J."/>
        </authorList>
    </citation>
    <scope>NUCLEOTIDE SEQUENCE [LARGE SCALE GENOMIC DNA]</scope>
    <source>
        <strain evidence="1 2">KACC 19113</strain>
    </source>
</reference>
<evidence type="ECO:0008006" key="3">
    <source>
        <dbReference type="Google" id="ProtNLM"/>
    </source>
</evidence>
<evidence type="ECO:0000313" key="2">
    <source>
        <dbReference type="Proteomes" id="UP001620339"/>
    </source>
</evidence>